<keyword evidence="1" id="KW-1133">Transmembrane helix</keyword>
<protein>
    <submittedName>
        <fullName evidence="2">Membrane protein</fullName>
    </submittedName>
</protein>
<dbReference type="EMBL" id="AL589148">
    <property type="protein sequence ID" value="CAC36665.1"/>
    <property type="molecule type" value="Genomic_DNA"/>
</dbReference>
<dbReference type="AlphaFoldDB" id="Q9AD06"/>
<dbReference type="PATRIC" id="fig|100226.15.peg.8091"/>
<keyword evidence="1" id="KW-0812">Transmembrane</keyword>
<keyword evidence="3" id="KW-1185">Reference proteome</keyword>
<sequence>MEPTTLAADWITIGTGFGSDLKTLIFTILIPVLCGIFIVVVGLKTRAPGPTLMAVIFAGIVLGLSLSIDTIGETTSDTVDQYNDGGGGDFVQGDQ</sequence>
<accession>Q9AD06</accession>
<dbReference type="OrthoDB" id="4217299at2"/>
<gene>
    <name evidence="2" type="ordered locus">SCP1.144</name>
</gene>
<reference evidence="3" key="2">
    <citation type="journal article" date="2002" name="Nature">
        <title>Complete genome sequence of the model actinomycete Streptomyces coelicolor A3(2).</title>
        <authorList>
            <person name="Bentley S.D."/>
            <person name="Chater K.F."/>
            <person name="Cerdeno-Tarraga A.M."/>
            <person name="Challis G.L."/>
            <person name="Thomson N.R."/>
            <person name="James K.D."/>
            <person name="Harris D.E."/>
            <person name="Quail M.A."/>
            <person name="Kieser H."/>
            <person name="Harper D."/>
            <person name="Bateman A."/>
            <person name="Brown S."/>
            <person name="Chandra G."/>
            <person name="Chen C.W."/>
            <person name="Collins M."/>
            <person name="Cronin A."/>
            <person name="Fraser A."/>
            <person name="Goble A."/>
            <person name="Hidalgo J."/>
            <person name="Hornsby T."/>
            <person name="Howarth S."/>
            <person name="Huang C.H."/>
            <person name="Kieser T."/>
            <person name="Larke L."/>
            <person name="Murphy L."/>
            <person name="Oliver K."/>
            <person name="O'Neil S."/>
            <person name="Rabbinowitsch E."/>
            <person name="Rajandream M.A."/>
            <person name="Rutherford K."/>
            <person name="Rutter S."/>
            <person name="Seeger K."/>
            <person name="Saunders D."/>
            <person name="Sharp S."/>
            <person name="Squares R."/>
            <person name="Squares S."/>
            <person name="Taylor K."/>
            <person name="Warren T."/>
            <person name="Wietzorrek A."/>
            <person name="Woodward J."/>
            <person name="Barrell B.G."/>
            <person name="Parkhill J."/>
            <person name="Hopwood D.A."/>
        </authorList>
    </citation>
    <scope>NUCLEOTIDE SEQUENCE [LARGE SCALE GENOMIC DNA]</scope>
    <source>
        <strain evidence="3">ATCC BAA-471 / A3(2) / M145</strain>
    </source>
</reference>
<reference evidence="2 3" key="4">
    <citation type="journal article" date="2009" name="Mol. Microbiol.">
        <title>Extracellular signalling, translational control, two repressors and an activator all contribute to the regulation of methylenomycin production in Streptomyces coelicolor.</title>
        <authorList>
            <person name="O'Rourke S."/>
            <person name="Wietzorrek A."/>
            <person name="Fowler K."/>
            <person name="Corre C."/>
            <person name="Challis G.L."/>
            <person name="Chater K.F."/>
        </authorList>
    </citation>
    <scope>NUCLEOTIDE SEQUENCE [LARGE SCALE GENOMIC DNA]</scope>
    <source>
        <strain evidence="3">ATCC BAA-471 / A3(2) / M145</strain>
    </source>
</reference>
<organism evidence="2 3">
    <name type="scientific">Streptomyces coelicolor (strain ATCC BAA-471 / A3(2) / M145)</name>
    <dbReference type="NCBI Taxonomy" id="100226"/>
    <lineage>
        <taxon>Bacteria</taxon>
        <taxon>Bacillati</taxon>
        <taxon>Actinomycetota</taxon>
        <taxon>Actinomycetes</taxon>
        <taxon>Kitasatosporales</taxon>
        <taxon>Streptomycetaceae</taxon>
        <taxon>Streptomyces</taxon>
        <taxon>Streptomyces albidoflavus group</taxon>
    </lineage>
</organism>
<name>Q9AD06_STRCO</name>
<reference evidence="2 3" key="1">
    <citation type="journal article" date="1998" name="J. Bacteriol.">
        <title>Cloning and physical mapping of the EcoRI fragments of the giant linear plasmid SCP1.</title>
        <authorList>
            <person name="Redenbach M."/>
            <person name="Ikeda K."/>
            <person name="Yamasaki M."/>
            <person name="Kinashi H."/>
        </authorList>
    </citation>
    <scope>NUCLEOTIDE SEQUENCE [LARGE SCALE GENOMIC DNA]</scope>
    <source>
        <strain evidence="3">ATCC BAA-471 / A3(2) / M145</strain>
    </source>
</reference>
<dbReference type="RefSeq" id="WP_011039443.1">
    <property type="nucleotide sequence ID" value="NC_003903.1"/>
</dbReference>
<dbReference type="InParanoid" id="Q9AD06"/>
<feature type="transmembrane region" description="Helical" evidence="1">
    <location>
        <begin position="50"/>
        <end position="68"/>
    </location>
</feature>
<reference evidence="2 3" key="3">
    <citation type="journal article" date="2008" name="Proc. Natl. Acad. Sci. U.S.A.">
        <title>2-Alkyl-4-hydroxymethylfuran-3-carboxylic acids, antibiotic production inducers discovered by Streptomyces coelicolor genome mining.</title>
        <authorList>
            <person name="Corre C."/>
            <person name="Song L."/>
            <person name="O'Rourke S."/>
            <person name="Chater K.F."/>
            <person name="Challis G.L."/>
        </authorList>
    </citation>
    <scope>NUCLEOTIDE SEQUENCE [LARGE SCALE GENOMIC DNA]</scope>
    <source>
        <strain evidence="3">ATCC BAA-471 / A3(2) / M145</strain>
    </source>
</reference>
<evidence type="ECO:0000256" key="1">
    <source>
        <dbReference type="SAM" id="Phobius"/>
    </source>
</evidence>
<dbReference type="STRING" id="100226.gene:17765649"/>
<dbReference type="KEGG" id="sco:SCP1.144"/>
<dbReference type="HOGENOM" id="CLU_2384810_0_0_11"/>
<proteinExistence type="predicted"/>
<evidence type="ECO:0000313" key="2">
    <source>
        <dbReference type="EMBL" id="CAC36665.1"/>
    </source>
</evidence>
<geneLocation type="plasmid" evidence="3">
    <name>SCP1</name>
</geneLocation>
<feature type="transmembrane region" description="Helical" evidence="1">
    <location>
        <begin position="24"/>
        <end position="43"/>
    </location>
</feature>
<evidence type="ECO:0000313" key="3">
    <source>
        <dbReference type="Proteomes" id="UP000001973"/>
    </source>
</evidence>
<dbReference type="Proteomes" id="UP000001973">
    <property type="component" value="Plasmid SCP1"/>
</dbReference>
<keyword evidence="1" id="KW-0472">Membrane</keyword>